<dbReference type="InterPro" id="IPR006084">
    <property type="entry name" value="XPG/Rad2"/>
</dbReference>
<keyword evidence="1" id="KW-0269">Exonuclease</keyword>
<keyword evidence="1" id="KW-0378">Hydrolase</keyword>
<dbReference type="SUPFAM" id="SSF88723">
    <property type="entry name" value="PIN domain-like"/>
    <property type="match status" value="1"/>
</dbReference>
<evidence type="ECO:0000313" key="2">
    <source>
        <dbReference type="Proteomes" id="UP001604277"/>
    </source>
</evidence>
<dbReference type="GO" id="GO:0004527">
    <property type="term" value="F:exonuclease activity"/>
    <property type="evidence" value="ECO:0007669"/>
    <property type="project" value="UniProtKB-KW"/>
</dbReference>
<gene>
    <name evidence="1" type="ORF">Fot_04376</name>
</gene>
<dbReference type="PANTHER" id="PTHR11081:SF65">
    <property type="entry name" value="DNA DAMAGE-INDUCIBLE PROTEIN DIN7-RELATED"/>
    <property type="match status" value="1"/>
</dbReference>
<dbReference type="EMBL" id="JBFOLJ010000001">
    <property type="protein sequence ID" value="KAL2559637.1"/>
    <property type="molecule type" value="Genomic_DNA"/>
</dbReference>
<dbReference type="InterPro" id="IPR029060">
    <property type="entry name" value="PIN-like_dom_sf"/>
</dbReference>
<organism evidence="1 2">
    <name type="scientific">Forsythia ovata</name>
    <dbReference type="NCBI Taxonomy" id="205694"/>
    <lineage>
        <taxon>Eukaryota</taxon>
        <taxon>Viridiplantae</taxon>
        <taxon>Streptophyta</taxon>
        <taxon>Embryophyta</taxon>
        <taxon>Tracheophyta</taxon>
        <taxon>Spermatophyta</taxon>
        <taxon>Magnoliopsida</taxon>
        <taxon>eudicotyledons</taxon>
        <taxon>Gunneridae</taxon>
        <taxon>Pentapetalae</taxon>
        <taxon>asterids</taxon>
        <taxon>lamiids</taxon>
        <taxon>Lamiales</taxon>
        <taxon>Oleaceae</taxon>
        <taxon>Forsythieae</taxon>
        <taxon>Forsythia</taxon>
    </lineage>
</organism>
<protein>
    <submittedName>
        <fullName evidence="1">Exonuclease 1</fullName>
    </submittedName>
</protein>
<comment type="caution">
    <text evidence="1">The sequence shown here is derived from an EMBL/GenBank/DDBJ whole genome shotgun (WGS) entry which is preliminary data.</text>
</comment>
<accession>A0ABD1XCW0</accession>
<dbReference type="Gene3D" id="3.40.50.1010">
    <property type="entry name" value="5'-nuclease"/>
    <property type="match status" value="1"/>
</dbReference>
<proteinExistence type="predicted"/>
<reference evidence="2" key="1">
    <citation type="submission" date="2024-07" db="EMBL/GenBank/DDBJ databases">
        <title>Two chromosome-level genome assemblies of Korean endemic species Abeliophyllum distichum and Forsythia ovata (Oleaceae).</title>
        <authorList>
            <person name="Jang H."/>
        </authorList>
    </citation>
    <scope>NUCLEOTIDE SEQUENCE [LARGE SCALE GENOMIC DNA]</scope>
</reference>
<dbReference type="Proteomes" id="UP001604277">
    <property type="component" value="Unassembled WGS sequence"/>
</dbReference>
<name>A0ABD1XCW0_9LAMI</name>
<keyword evidence="2" id="KW-1185">Reference proteome</keyword>
<sequence length="135" mass="15472">MMSRRENLSRAMEHESNGNLNAAYKCYQKAVDTSPSVAHDLIQGLKQQNVSYIVAPYEADAQMTFLAVSKQIIYKMDKFGQGVEFRYSKLQHNKELNLTENVVMLKRYLVELTNSKISSLRVKGKSLICLHRKIS</sequence>
<evidence type="ECO:0000313" key="1">
    <source>
        <dbReference type="EMBL" id="KAL2559637.1"/>
    </source>
</evidence>
<dbReference type="AlphaFoldDB" id="A0ABD1XCW0"/>
<keyword evidence="1" id="KW-0540">Nuclease</keyword>
<dbReference type="PANTHER" id="PTHR11081">
    <property type="entry name" value="FLAP ENDONUCLEASE FAMILY MEMBER"/>
    <property type="match status" value="1"/>
</dbReference>